<keyword evidence="2" id="KW-1185">Reference proteome</keyword>
<protein>
    <submittedName>
        <fullName evidence="1">Uncharacterized protein</fullName>
    </submittedName>
</protein>
<evidence type="ECO:0000313" key="2">
    <source>
        <dbReference type="Proteomes" id="UP001497535"/>
    </source>
</evidence>
<evidence type="ECO:0000313" key="1">
    <source>
        <dbReference type="EMBL" id="CAK5065556.1"/>
    </source>
</evidence>
<comment type="caution">
    <text evidence="1">The sequence shown here is derived from an EMBL/GenBank/DDBJ whole genome shotgun (WGS) entry which is preliminary data.</text>
</comment>
<gene>
    <name evidence="1" type="ORF">MENTE1834_LOCUS17351</name>
</gene>
<dbReference type="Proteomes" id="UP001497535">
    <property type="component" value="Unassembled WGS sequence"/>
</dbReference>
<accession>A0ACB0YWB2</accession>
<name>A0ACB0YWB2_MELEN</name>
<reference evidence="1" key="1">
    <citation type="submission" date="2023-11" db="EMBL/GenBank/DDBJ databases">
        <authorList>
            <person name="Poullet M."/>
        </authorList>
    </citation>
    <scope>NUCLEOTIDE SEQUENCE</scope>
    <source>
        <strain evidence="1">E1834</strain>
    </source>
</reference>
<proteinExistence type="predicted"/>
<organism evidence="1 2">
    <name type="scientific">Meloidogyne enterolobii</name>
    <name type="common">Root-knot nematode worm</name>
    <name type="synonym">Meloidogyne mayaguensis</name>
    <dbReference type="NCBI Taxonomy" id="390850"/>
    <lineage>
        <taxon>Eukaryota</taxon>
        <taxon>Metazoa</taxon>
        <taxon>Ecdysozoa</taxon>
        <taxon>Nematoda</taxon>
        <taxon>Chromadorea</taxon>
        <taxon>Rhabditida</taxon>
        <taxon>Tylenchina</taxon>
        <taxon>Tylenchomorpha</taxon>
        <taxon>Tylenchoidea</taxon>
        <taxon>Meloidogynidae</taxon>
        <taxon>Meloidogyninae</taxon>
        <taxon>Meloidogyne</taxon>
    </lineage>
</organism>
<sequence>MEKCKIDFYAFEKYVLNGGSAWYFNGSVRMKQLVTDCFNVFGHINFFEIMGCHQHLRHVYRDAKVYSYMKDDKKYNMTTSLLFFSLFGAISIPSILPLLILVQTRAKRQLNHAKTLVERAESPGQKKFAEIRENLAQQLYQLLILQECGCESNWLIKEYLQAMDFSPNLSSSTRVPVTPYTLWDFVFLDSWTLGDASLADNIRAQVLFSFSSSISK</sequence>
<dbReference type="EMBL" id="CAVMJV010000019">
    <property type="protein sequence ID" value="CAK5065556.1"/>
    <property type="molecule type" value="Genomic_DNA"/>
</dbReference>